<feature type="transmembrane region" description="Helical" evidence="8">
    <location>
        <begin position="262"/>
        <end position="281"/>
    </location>
</feature>
<dbReference type="SMART" id="SM00248">
    <property type="entry name" value="ANK"/>
    <property type="match status" value="5"/>
</dbReference>
<evidence type="ECO:0000256" key="2">
    <source>
        <dbReference type="ARBA" id="ARBA00022692"/>
    </source>
</evidence>
<evidence type="ECO:0000256" key="5">
    <source>
        <dbReference type="ARBA" id="ARBA00023043"/>
    </source>
</evidence>
<evidence type="ECO:0000259" key="9">
    <source>
        <dbReference type="Pfam" id="PF01529"/>
    </source>
</evidence>
<dbReference type="EC" id="2.3.1.225" evidence="8"/>
<dbReference type="InterPro" id="IPR002110">
    <property type="entry name" value="Ankyrin_rpt"/>
</dbReference>
<feature type="transmembrane region" description="Helical" evidence="8">
    <location>
        <begin position="447"/>
        <end position="470"/>
    </location>
</feature>
<feature type="repeat" description="ANK" evidence="7">
    <location>
        <begin position="115"/>
        <end position="147"/>
    </location>
</feature>
<dbReference type="AlphaFoldDB" id="A0A9D4M5X6"/>
<keyword evidence="2 8" id="KW-0812">Transmembrane</keyword>
<reference evidence="10" key="1">
    <citation type="journal article" date="2019" name="bioRxiv">
        <title>The Genome of the Zebra Mussel, Dreissena polymorpha: A Resource for Invasive Species Research.</title>
        <authorList>
            <person name="McCartney M.A."/>
            <person name="Auch B."/>
            <person name="Kono T."/>
            <person name="Mallez S."/>
            <person name="Zhang Y."/>
            <person name="Obille A."/>
            <person name="Becker A."/>
            <person name="Abrahante J.E."/>
            <person name="Garbe J."/>
            <person name="Badalamenti J.P."/>
            <person name="Herman A."/>
            <person name="Mangelson H."/>
            <person name="Liachko I."/>
            <person name="Sullivan S."/>
            <person name="Sone E.D."/>
            <person name="Koren S."/>
            <person name="Silverstein K.A.T."/>
            <person name="Beckman K.B."/>
            <person name="Gohl D.M."/>
        </authorList>
    </citation>
    <scope>NUCLEOTIDE SEQUENCE</scope>
    <source>
        <strain evidence="10">Duluth1</strain>
        <tissue evidence="10">Whole animal</tissue>
    </source>
</reference>
<keyword evidence="3" id="KW-0677">Repeat</keyword>
<evidence type="ECO:0000256" key="3">
    <source>
        <dbReference type="ARBA" id="ARBA00022737"/>
    </source>
</evidence>
<dbReference type="OrthoDB" id="194358at2759"/>
<feature type="transmembrane region" description="Helical" evidence="8">
    <location>
        <begin position="316"/>
        <end position="342"/>
    </location>
</feature>
<comment type="similarity">
    <text evidence="8">Belongs to the DHHC palmitoyltransferase family.</text>
</comment>
<accession>A0A9D4M5X6</accession>
<keyword evidence="8" id="KW-0808">Transferase</keyword>
<evidence type="ECO:0000313" key="11">
    <source>
        <dbReference type="Proteomes" id="UP000828390"/>
    </source>
</evidence>
<reference evidence="10" key="2">
    <citation type="submission" date="2020-11" db="EMBL/GenBank/DDBJ databases">
        <authorList>
            <person name="McCartney M.A."/>
            <person name="Auch B."/>
            <person name="Kono T."/>
            <person name="Mallez S."/>
            <person name="Becker A."/>
            <person name="Gohl D.M."/>
            <person name="Silverstein K.A.T."/>
            <person name="Koren S."/>
            <person name="Bechman K.B."/>
            <person name="Herman A."/>
            <person name="Abrahante J.E."/>
            <person name="Garbe J."/>
        </authorList>
    </citation>
    <scope>NUCLEOTIDE SEQUENCE</scope>
    <source>
        <strain evidence="10">Duluth1</strain>
        <tissue evidence="10">Whole animal</tissue>
    </source>
</reference>
<dbReference type="InterPro" id="IPR036770">
    <property type="entry name" value="Ankyrin_rpt-contain_sf"/>
</dbReference>
<gene>
    <name evidence="10" type="ORF">DPMN_033047</name>
</gene>
<feature type="repeat" description="ANK" evidence="7">
    <location>
        <begin position="49"/>
        <end position="81"/>
    </location>
</feature>
<organism evidence="10 11">
    <name type="scientific">Dreissena polymorpha</name>
    <name type="common">Zebra mussel</name>
    <name type="synonym">Mytilus polymorpha</name>
    <dbReference type="NCBI Taxonomy" id="45954"/>
    <lineage>
        <taxon>Eukaryota</taxon>
        <taxon>Metazoa</taxon>
        <taxon>Spiralia</taxon>
        <taxon>Lophotrochozoa</taxon>
        <taxon>Mollusca</taxon>
        <taxon>Bivalvia</taxon>
        <taxon>Autobranchia</taxon>
        <taxon>Heteroconchia</taxon>
        <taxon>Euheterodonta</taxon>
        <taxon>Imparidentia</taxon>
        <taxon>Neoheterodontei</taxon>
        <taxon>Myida</taxon>
        <taxon>Dreissenoidea</taxon>
        <taxon>Dreissenidae</taxon>
        <taxon>Dreissena</taxon>
    </lineage>
</organism>
<sequence length="576" mass="65550">MISQNLDFGQEPVDADYQVLIHAVSSCAGESVQQLLRAKPKLVNQKGWHGQTPLHKACLSGDANTVRLLCEFGADPNIQNEFKETAVHYAAKRGIPTLVNILKRYGGLLDVRDMTGKTPVHCAAQTGSVYMLQYFEEQGYNFKDVDGNGQTPLHCACQFGHLEAFKFLVRKGRSDPSVQDAQGDTPLHICVREGYAHGSWLLINFQGLASLHVVNKQGLTPRDICQFYSTSKKEGHRSLLLLMSELSKLPPNGKIGGPVMTWYYYLTMPFLAYAAALLLALGPLHDYQGVVFAVTITFIVRTAMSTSHRINHISRWANPFFAGTFCAGMFHTMLLFYCVIIHSMLDSPVIYVSFIMNVMQLYLYYKLLKTDPGLVTSSISNVETGRPMKLGDLCDQLKSLDQYCGDCEIIHSKTTKHCKLCERCFYRMDHHCLFLLKCVADQNHARFVWFIIFTMLDIVIFLLQCIWWTYLKYANMKYTEIFATMFWKDGWVLSMMFLNCFSVIWACSLLKYQLTVVSRGQTTYFARDMSTLTQTEKFVNLFNFLMGKPLFASDLELDIPYQHKSCDNHKTPIHSV</sequence>
<feature type="repeat" description="ANK" evidence="7">
    <location>
        <begin position="148"/>
        <end position="172"/>
    </location>
</feature>
<evidence type="ECO:0000256" key="4">
    <source>
        <dbReference type="ARBA" id="ARBA00022989"/>
    </source>
</evidence>
<dbReference type="Proteomes" id="UP000828390">
    <property type="component" value="Unassembled WGS sequence"/>
</dbReference>
<keyword evidence="8" id="KW-0012">Acyltransferase</keyword>
<dbReference type="Gene3D" id="1.25.40.20">
    <property type="entry name" value="Ankyrin repeat-containing domain"/>
    <property type="match status" value="1"/>
</dbReference>
<feature type="domain" description="Palmitoyltransferase DHHC" evidence="9">
    <location>
        <begin position="401"/>
        <end position="524"/>
    </location>
</feature>
<keyword evidence="6 8" id="KW-0472">Membrane</keyword>
<dbReference type="EMBL" id="JAIWYP010000002">
    <property type="protein sequence ID" value="KAH3869874.1"/>
    <property type="molecule type" value="Genomic_DNA"/>
</dbReference>
<proteinExistence type="inferred from homology"/>
<comment type="caution">
    <text evidence="10">The sequence shown here is derived from an EMBL/GenBank/DDBJ whole genome shotgun (WGS) entry which is preliminary data.</text>
</comment>
<evidence type="ECO:0000256" key="1">
    <source>
        <dbReference type="ARBA" id="ARBA00004141"/>
    </source>
</evidence>
<evidence type="ECO:0000256" key="7">
    <source>
        <dbReference type="PROSITE-ProRule" id="PRU00023"/>
    </source>
</evidence>
<name>A0A9D4M5X6_DREPO</name>
<dbReference type="Pfam" id="PF12796">
    <property type="entry name" value="Ank_2"/>
    <property type="match status" value="2"/>
</dbReference>
<comment type="subcellular location">
    <subcellularLocation>
        <location evidence="1">Membrane</location>
        <topology evidence="1">Multi-pass membrane protein</topology>
    </subcellularLocation>
</comment>
<comment type="catalytic activity">
    <reaction evidence="8">
        <text>L-cysteinyl-[protein] + hexadecanoyl-CoA = S-hexadecanoyl-L-cysteinyl-[protein] + CoA</text>
        <dbReference type="Rhea" id="RHEA:36683"/>
        <dbReference type="Rhea" id="RHEA-COMP:10131"/>
        <dbReference type="Rhea" id="RHEA-COMP:11032"/>
        <dbReference type="ChEBI" id="CHEBI:29950"/>
        <dbReference type="ChEBI" id="CHEBI:57287"/>
        <dbReference type="ChEBI" id="CHEBI:57379"/>
        <dbReference type="ChEBI" id="CHEBI:74151"/>
        <dbReference type="EC" id="2.3.1.225"/>
    </reaction>
</comment>
<dbReference type="PROSITE" id="PS50088">
    <property type="entry name" value="ANK_REPEAT"/>
    <property type="match status" value="3"/>
</dbReference>
<evidence type="ECO:0000256" key="6">
    <source>
        <dbReference type="ARBA" id="ARBA00023136"/>
    </source>
</evidence>
<keyword evidence="5 7" id="KW-0040">ANK repeat</keyword>
<comment type="domain">
    <text evidence="8">The DHHC domain is required for palmitoyltransferase activity.</text>
</comment>
<feature type="transmembrane region" description="Helical" evidence="8">
    <location>
        <begin position="490"/>
        <end position="510"/>
    </location>
</feature>
<dbReference type="PROSITE" id="PS50297">
    <property type="entry name" value="ANK_REP_REGION"/>
    <property type="match status" value="2"/>
</dbReference>
<protein>
    <recommendedName>
        <fullName evidence="8">Palmitoyltransferase</fullName>
        <ecNumber evidence="8">2.3.1.225</ecNumber>
    </recommendedName>
</protein>
<feature type="transmembrane region" description="Helical" evidence="8">
    <location>
        <begin position="287"/>
        <end position="304"/>
    </location>
</feature>
<dbReference type="GO" id="GO:0019706">
    <property type="term" value="F:protein-cysteine S-palmitoyltransferase activity"/>
    <property type="evidence" value="ECO:0007669"/>
    <property type="project" value="UniProtKB-EC"/>
</dbReference>
<evidence type="ECO:0000313" key="10">
    <source>
        <dbReference type="EMBL" id="KAH3869874.1"/>
    </source>
</evidence>
<keyword evidence="4 8" id="KW-1133">Transmembrane helix</keyword>
<keyword evidence="11" id="KW-1185">Reference proteome</keyword>
<dbReference type="Pfam" id="PF01529">
    <property type="entry name" value="DHHC"/>
    <property type="match status" value="1"/>
</dbReference>
<dbReference type="PROSITE" id="PS50216">
    <property type="entry name" value="DHHC"/>
    <property type="match status" value="1"/>
</dbReference>
<evidence type="ECO:0000256" key="8">
    <source>
        <dbReference type="RuleBase" id="RU079119"/>
    </source>
</evidence>
<dbReference type="InterPro" id="IPR001594">
    <property type="entry name" value="Palmitoyltrfase_DHHC"/>
</dbReference>
<dbReference type="GO" id="GO:0016020">
    <property type="term" value="C:membrane"/>
    <property type="evidence" value="ECO:0007669"/>
    <property type="project" value="UniProtKB-SubCell"/>
</dbReference>
<dbReference type="SUPFAM" id="SSF48403">
    <property type="entry name" value="Ankyrin repeat"/>
    <property type="match status" value="1"/>
</dbReference>
<dbReference type="PANTHER" id="PTHR24171">
    <property type="entry name" value="ANKYRIN REPEAT DOMAIN-CONTAINING PROTEIN 39-RELATED"/>
    <property type="match status" value="1"/>
</dbReference>